<feature type="signal peptide" evidence="11">
    <location>
        <begin position="1"/>
        <end position="23"/>
    </location>
</feature>
<evidence type="ECO:0000256" key="6">
    <source>
        <dbReference type="ARBA" id="ARBA00023136"/>
    </source>
</evidence>
<dbReference type="InterPro" id="IPR003597">
    <property type="entry name" value="Ig_C1-set"/>
</dbReference>
<keyword evidence="7" id="KW-0325">Glycoprotein</keyword>
<dbReference type="PROSITE" id="PS50835">
    <property type="entry name" value="IG_LIKE"/>
    <property type="match status" value="1"/>
</dbReference>
<feature type="region of interest" description="Disordered" evidence="9">
    <location>
        <begin position="276"/>
        <end position="333"/>
    </location>
</feature>
<dbReference type="InterPro" id="IPR013783">
    <property type="entry name" value="Ig-like_fold"/>
</dbReference>
<dbReference type="Gene3D" id="3.10.320.10">
    <property type="entry name" value="Class II Histocompatibility Antigen, M Beta Chain, Chain B, domain 1"/>
    <property type="match status" value="1"/>
</dbReference>
<dbReference type="Pfam" id="PF07654">
    <property type="entry name" value="C1-set"/>
    <property type="match status" value="1"/>
</dbReference>
<dbReference type="InterPro" id="IPR003006">
    <property type="entry name" value="Ig/MHC_CS"/>
</dbReference>
<dbReference type="Gene3D" id="2.60.40.10">
    <property type="entry name" value="Immunoglobulins"/>
    <property type="match status" value="1"/>
</dbReference>
<dbReference type="InterPro" id="IPR007110">
    <property type="entry name" value="Ig-like_dom"/>
</dbReference>
<evidence type="ECO:0000313" key="14">
    <source>
        <dbReference type="Proteomes" id="UP000694549"/>
    </source>
</evidence>
<evidence type="ECO:0000256" key="1">
    <source>
        <dbReference type="ARBA" id="ARBA00004479"/>
    </source>
</evidence>
<dbReference type="AlphaFoldDB" id="A0A8B9UJ83"/>
<keyword evidence="2 10" id="KW-0812">Transmembrane</keyword>
<dbReference type="SMART" id="SM00407">
    <property type="entry name" value="IGc1"/>
    <property type="match status" value="1"/>
</dbReference>
<dbReference type="CDD" id="cd21002">
    <property type="entry name" value="IgC1_MHC_II_beta_HLA-DM"/>
    <property type="match status" value="1"/>
</dbReference>
<reference evidence="13" key="2">
    <citation type="submission" date="2025-09" db="UniProtKB">
        <authorList>
            <consortium name="Ensembl"/>
        </authorList>
    </citation>
    <scope>IDENTIFICATION</scope>
</reference>
<dbReference type="Proteomes" id="UP000694549">
    <property type="component" value="Unplaced"/>
</dbReference>
<dbReference type="SUPFAM" id="SSF54452">
    <property type="entry name" value="MHC antigen-recognition domain"/>
    <property type="match status" value="1"/>
</dbReference>
<dbReference type="InterPro" id="IPR050160">
    <property type="entry name" value="MHC/Immunoglobulin"/>
</dbReference>
<evidence type="ECO:0000313" key="13">
    <source>
        <dbReference type="Ensembl" id="ENSAZOP00000009132.1"/>
    </source>
</evidence>
<comment type="subcellular location">
    <subcellularLocation>
        <location evidence="1">Membrane</location>
        <topology evidence="1">Single-pass type I membrane protein</topology>
    </subcellularLocation>
</comment>
<evidence type="ECO:0000256" key="4">
    <source>
        <dbReference type="ARBA" id="ARBA00022989"/>
    </source>
</evidence>
<evidence type="ECO:0000256" key="3">
    <source>
        <dbReference type="ARBA" id="ARBA00022859"/>
    </source>
</evidence>
<dbReference type="GO" id="GO:0002504">
    <property type="term" value="P:antigen processing and presentation of peptide or polysaccharide antigen via MHC class II"/>
    <property type="evidence" value="ECO:0007669"/>
    <property type="project" value="UniProtKB-KW"/>
</dbReference>
<keyword evidence="8" id="KW-0491">MHC II</keyword>
<evidence type="ECO:0000256" key="11">
    <source>
        <dbReference type="SAM" id="SignalP"/>
    </source>
</evidence>
<feature type="domain" description="Ig-like" evidence="12">
    <location>
        <begin position="117"/>
        <end position="204"/>
    </location>
</feature>
<feature type="compositionally biased region" description="Pro residues" evidence="9">
    <location>
        <begin position="282"/>
        <end position="324"/>
    </location>
</feature>
<protein>
    <recommendedName>
        <fullName evidence="12">Ig-like domain-containing protein</fullName>
    </recommendedName>
</protein>
<keyword evidence="6 10" id="KW-0472">Membrane</keyword>
<sequence>MPPPGMWALGVLGLALSCRGAGAFVMHMASSCSLAANGSEQGFDFTLAFNKQQLVCYAPGARIFYPCHGGLLQNVAIVLAIVLNNSTLVQRAEARRQACSDLAPRYWAQTAQRRTLPQLRIVPTPLTNVPDAVLLTCHVWGFYPPEVSVQWLHGGDVVASGDTAKLLPAGDWTYQTQVDLRTTAKTGDTYTCLVQHASLEQPLRESWSPGLSREMTVMVAVAGTVLAVGLVVLAAGVFVYCRQPRAEGEGWGGGGGIWGWGRAGSGHPSLFIFLGPLGAGPAPGPAPHPTPGPTPGPAPGPAPHPTPAPGPGPGPGPHPGPPPAEWGQAVTKL</sequence>
<dbReference type="GO" id="GO:0042613">
    <property type="term" value="C:MHC class II protein complex"/>
    <property type="evidence" value="ECO:0007669"/>
    <property type="project" value="UniProtKB-KW"/>
</dbReference>
<dbReference type="InterPro" id="IPR011162">
    <property type="entry name" value="MHC_I/II-like_Ag-recog"/>
</dbReference>
<keyword evidence="5" id="KW-1064">Adaptive immunity</keyword>
<dbReference type="InterPro" id="IPR014745">
    <property type="entry name" value="MHC_II_a/b_N"/>
</dbReference>
<dbReference type="SUPFAM" id="SSF48726">
    <property type="entry name" value="Immunoglobulin"/>
    <property type="match status" value="1"/>
</dbReference>
<dbReference type="GO" id="GO:0002250">
    <property type="term" value="P:adaptive immune response"/>
    <property type="evidence" value="ECO:0007669"/>
    <property type="project" value="UniProtKB-KW"/>
</dbReference>
<dbReference type="PROSITE" id="PS00290">
    <property type="entry name" value="IG_MHC"/>
    <property type="match status" value="1"/>
</dbReference>
<organism evidence="13 14">
    <name type="scientific">Anas zonorhyncha</name>
    <name type="common">Eastern spot-billed duck</name>
    <dbReference type="NCBI Taxonomy" id="75864"/>
    <lineage>
        <taxon>Eukaryota</taxon>
        <taxon>Metazoa</taxon>
        <taxon>Chordata</taxon>
        <taxon>Craniata</taxon>
        <taxon>Vertebrata</taxon>
        <taxon>Euteleostomi</taxon>
        <taxon>Archelosauria</taxon>
        <taxon>Archosauria</taxon>
        <taxon>Dinosauria</taxon>
        <taxon>Saurischia</taxon>
        <taxon>Theropoda</taxon>
        <taxon>Coelurosauria</taxon>
        <taxon>Aves</taxon>
        <taxon>Neognathae</taxon>
        <taxon>Galloanserae</taxon>
        <taxon>Anseriformes</taxon>
        <taxon>Anatidae</taxon>
        <taxon>Anatinae</taxon>
        <taxon>Anas</taxon>
    </lineage>
</organism>
<evidence type="ECO:0000256" key="10">
    <source>
        <dbReference type="SAM" id="Phobius"/>
    </source>
</evidence>
<dbReference type="PANTHER" id="PTHR19944">
    <property type="entry name" value="MHC CLASS II-RELATED"/>
    <property type="match status" value="1"/>
</dbReference>
<reference evidence="13" key="1">
    <citation type="submission" date="2025-08" db="UniProtKB">
        <authorList>
            <consortium name="Ensembl"/>
        </authorList>
    </citation>
    <scope>IDENTIFICATION</scope>
</reference>
<keyword evidence="4 10" id="KW-1133">Transmembrane helix</keyword>
<accession>A0A8B9UJ83</accession>
<dbReference type="Ensembl" id="ENSAZOT00000009742.1">
    <property type="protein sequence ID" value="ENSAZOP00000009132.1"/>
    <property type="gene ID" value="ENSAZOG00000005728.1"/>
</dbReference>
<dbReference type="PANTHER" id="PTHR19944:SF65">
    <property type="entry name" value="HLA CLASS II HISTOCOMPATIBILITY ANTIGEN, DM BETA CHAIN"/>
    <property type="match status" value="1"/>
</dbReference>
<feature type="chain" id="PRO_5034846267" description="Ig-like domain-containing protein" evidence="11">
    <location>
        <begin position="24"/>
        <end position="333"/>
    </location>
</feature>
<evidence type="ECO:0000259" key="12">
    <source>
        <dbReference type="PROSITE" id="PS50835"/>
    </source>
</evidence>
<dbReference type="InterPro" id="IPR036179">
    <property type="entry name" value="Ig-like_dom_sf"/>
</dbReference>
<feature type="transmembrane region" description="Helical" evidence="10">
    <location>
        <begin position="217"/>
        <end position="241"/>
    </location>
</feature>
<keyword evidence="3" id="KW-0391">Immunity</keyword>
<keyword evidence="11" id="KW-0732">Signal</keyword>
<name>A0A8B9UJ83_9AVES</name>
<proteinExistence type="predicted"/>
<evidence type="ECO:0000256" key="8">
    <source>
        <dbReference type="ARBA" id="ARBA00023182"/>
    </source>
</evidence>
<evidence type="ECO:0000256" key="2">
    <source>
        <dbReference type="ARBA" id="ARBA00022692"/>
    </source>
</evidence>
<keyword evidence="14" id="KW-1185">Reference proteome</keyword>
<evidence type="ECO:0000256" key="9">
    <source>
        <dbReference type="SAM" id="MobiDB-lite"/>
    </source>
</evidence>
<evidence type="ECO:0000256" key="5">
    <source>
        <dbReference type="ARBA" id="ARBA00023130"/>
    </source>
</evidence>
<evidence type="ECO:0000256" key="7">
    <source>
        <dbReference type="ARBA" id="ARBA00023180"/>
    </source>
</evidence>